<accession>A0A3S4DEX9</accession>
<dbReference type="Gene3D" id="3.40.50.850">
    <property type="entry name" value="Isochorismatase-like"/>
    <property type="match status" value="1"/>
</dbReference>
<organism evidence="2 3">
    <name type="scientific">Paracoccus haematequi</name>
    <dbReference type="NCBI Taxonomy" id="2491866"/>
    <lineage>
        <taxon>Bacteria</taxon>
        <taxon>Pseudomonadati</taxon>
        <taxon>Pseudomonadota</taxon>
        <taxon>Alphaproteobacteria</taxon>
        <taxon>Rhodobacterales</taxon>
        <taxon>Paracoccaceae</taxon>
        <taxon>Paracoccus</taxon>
    </lineage>
</organism>
<name>A0A3S4DEX9_9RHOB</name>
<dbReference type="PANTHER" id="PTHR14119:SF3">
    <property type="entry name" value="ISOCHORISMATASE DOMAIN-CONTAINING PROTEIN 2"/>
    <property type="match status" value="1"/>
</dbReference>
<dbReference type="EMBL" id="UZWE01000098">
    <property type="protein sequence ID" value="VDS10852.1"/>
    <property type="molecule type" value="Genomic_DNA"/>
</dbReference>
<dbReference type="Pfam" id="PF00857">
    <property type="entry name" value="Isochorismatase"/>
    <property type="match status" value="1"/>
</dbReference>
<keyword evidence="3" id="KW-1185">Reference proteome</keyword>
<proteinExistence type="predicted"/>
<evidence type="ECO:0000313" key="3">
    <source>
        <dbReference type="Proteomes" id="UP000270743"/>
    </source>
</evidence>
<evidence type="ECO:0000313" key="2">
    <source>
        <dbReference type="EMBL" id="VDS10852.1"/>
    </source>
</evidence>
<gene>
    <name evidence="2" type="ORF">PARHAE_04071</name>
</gene>
<dbReference type="InterPro" id="IPR050993">
    <property type="entry name" value="Isochorismatase_domain"/>
</dbReference>
<dbReference type="Proteomes" id="UP000270743">
    <property type="component" value="Unassembled WGS sequence"/>
</dbReference>
<protein>
    <submittedName>
        <fullName evidence="2">Isochorismatase family protein</fullName>
    </submittedName>
</protein>
<feature type="domain" description="Isochorismatase-like" evidence="1">
    <location>
        <begin position="21"/>
        <end position="166"/>
    </location>
</feature>
<evidence type="ECO:0000259" key="1">
    <source>
        <dbReference type="Pfam" id="PF00857"/>
    </source>
</evidence>
<sequence>MSASSGLWKDRTVMTIDPARSLLLVIDFQVRLMPAIHEGELAVRNARRLTDAAALMGIPCLFTEQNAKGLGPTVDELMVPQDRLVHKQFFDACREEGFLARIPADAHVVVLGCEAHVCALQTVLGLLAASRKTWVVRDALGSRHPENKETALRRMERHGAEIVTTEMVVFEWLQSAGNPQFRQSVALIK</sequence>
<reference evidence="2 3" key="1">
    <citation type="submission" date="2018-12" db="EMBL/GenBank/DDBJ databases">
        <authorList>
            <person name="Criscuolo A."/>
        </authorList>
    </citation>
    <scope>NUCLEOTIDE SEQUENCE [LARGE SCALE GENOMIC DNA]</scope>
    <source>
        <strain evidence="2">ACIP1116241</strain>
    </source>
</reference>
<dbReference type="AlphaFoldDB" id="A0A3S4DEX9"/>
<dbReference type="InterPro" id="IPR000868">
    <property type="entry name" value="Isochorismatase-like_dom"/>
</dbReference>
<dbReference type="PANTHER" id="PTHR14119">
    <property type="entry name" value="HYDROLASE"/>
    <property type="match status" value="1"/>
</dbReference>
<dbReference type="InterPro" id="IPR036380">
    <property type="entry name" value="Isochorismatase-like_sf"/>
</dbReference>
<dbReference type="SUPFAM" id="SSF52499">
    <property type="entry name" value="Isochorismatase-like hydrolases"/>
    <property type="match status" value="1"/>
</dbReference>